<evidence type="ECO:0000313" key="2">
    <source>
        <dbReference type="Proteomes" id="UP000054549"/>
    </source>
</evidence>
<evidence type="ECO:0000313" key="1">
    <source>
        <dbReference type="EMBL" id="KIL66520.1"/>
    </source>
</evidence>
<keyword evidence="2" id="KW-1185">Reference proteome</keyword>
<name>A0A0C2ST48_AMAMK</name>
<dbReference type="HOGENOM" id="CLU_2687273_0_0_1"/>
<dbReference type="AlphaFoldDB" id="A0A0C2ST48"/>
<protein>
    <submittedName>
        <fullName evidence="1">Uncharacterized protein</fullName>
    </submittedName>
</protein>
<sequence>MGSHLKDDGNDISPSILDDALYNKLQHHDTYILISNLGIDVVIDVDSIPDLDTSQLVASPTLKSHNLYFQQENC</sequence>
<dbReference type="InParanoid" id="A0A0C2ST48"/>
<organism evidence="1 2">
    <name type="scientific">Amanita muscaria (strain Koide BX008)</name>
    <dbReference type="NCBI Taxonomy" id="946122"/>
    <lineage>
        <taxon>Eukaryota</taxon>
        <taxon>Fungi</taxon>
        <taxon>Dikarya</taxon>
        <taxon>Basidiomycota</taxon>
        <taxon>Agaricomycotina</taxon>
        <taxon>Agaricomycetes</taxon>
        <taxon>Agaricomycetidae</taxon>
        <taxon>Agaricales</taxon>
        <taxon>Pluteineae</taxon>
        <taxon>Amanitaceae</taxon>
        <taxon>Amanita</taxon>
    </lineage>
</organism>
<dbReference type="EMBL" id="KN818236">
    <property type="protein sequence ID" value="KIL66520.1"/>
    <property type="molecule type" value="Genomic_DNA"/>
</dbReference>
<dbReference type="Proteomes" id="UP000054549">
    <property type="component" value="Unassembled WGS sequence"/>
</dbReference>
<reference evidence="1 2" key="1">
    <citation type="submission" date="2014-04" db="EMBL/GenBank/DDBJ databases">
        <title>Evolutionary Origins and Diversification of the Mycorrhizal Mutualists.</title>
        <authorList>
            <consortium name="DOE Joint Genome Institute"/>
            <consortium name="Mycorrhizal Genomics Consortium"/>
            <person name="Kohler A."/>
            <person name="Kuo A."/>
            <person name="Nagy L.G."/>
            <person name="Floudas D."/>
            <person name="Copeland A."/>
            <person name="Barry K.W."/>
            <person name="Cichocki N."/>
            <person name="Veneault-Fourrey C."/>
            <person name="LaButti K."/>
            <person name="Lindquist E.A."/>
            <person name="Lipzen A."/>
            <person name="Lundell T."/>
            <person name="Morin E."/>
            <person name="Murat C."/>
            <person name="Riley R."/>
            <person name="Ohm R."/>
            <person name="Sun H."/>
            <person name="Tunlid A."/>
            <person name="Henrissat B."/>
            <person name="Grigoriev I.V."/>
            <person name="Hibbett D.S."/>
            <person name="Martin F."/>
        </authorList>
    </citation>
    <scope>NUCLEOTIDE SEQUENCE [LARGE SCALE GENOMIC DNA]</scope>
    <source>
        <strain evidence="1 2">Koide BX008</strain>
    </source>
</reference>
<proteinExistence type="predicted"/>
<accession>A0A0C2ST48</accession>
<gene>
    <name evidence="1" type="ORF">M378DRAFT_161003</name>
</gene>